<evidence type="ECO:0000313" key="2">
    <source>
        <dbReference type="WBParaSite" id="ALUE_0002206001-mRNA-1"/>
    </source>
</evidence>
<evidence type="ECO:0000313" key="1">
    <source>
        <dbReference type="Proteomes" id="UP000036681"/>
    </source>
</evidence>
<accession>A0A0M3ITI2</accession>
<reference evidence="2" key="1">
    <citation type="submission" date="2017-02" db="UniProtKB">
        <authorList>
            <consortium name="WormBaseParasite"/>
        </authorList>
    </citation>
    <scope>IDENTIFICATION</scope>
</reference>
<proteinExistence type="predicted"/>
<dbReference type="Proteomes" id="UP000036681">
    <property type="component" value="Unplaced"/>
</dbReference>
<protein>
    <submittedName>
        <fullName evidence="2">Uncharacterized protein</fullName>
    </submittedName>
</protein>
<sequence>MMEHSLRREPTKILMKNTRKLNDSTNVLTTLLIITRAKCIQQTPLPAIERKNMCTNRCCE</sequence>
<name>A0A0M3ITI2_ASCLU</name>
<dbReference type="AlphaFoldDB" id="A0A0M3ITI2"/>
<organism evidence="1 2">
    <name type="scientific">Ascaris lumbricoides</name>
    <name type="common">Giant roundworm</name>
    <dbReference type="NCBI Taxonomy" id="6252"/>
    <lineage>
        <taxon>Eukaryota</taxon>
        <taxon>Metazoa</taxon>
        <taxon>Ecdysozoa</taxon>
        <taxon>Nematoda</taxon>
        <taxon>Chromadorea</taxon>
        <taxon>Rhabditida</taxon>
        <taxon>Spirurina</taxon>
        <taxon>Ascaridomorpha</taxon>
        <taxon>Ascaridoidea</taxon>
        <taxon>Ascarididae</taxon>
        <taxon>Ascaris</taxon>
    </lineage>
</organism>
<dbReference type="WBParaSite" id="ALUE_0002206001-mRNA-1">
    <property type="protein sequence ID" value="ALUE_0002206001-mRNA-1"/>
    <property type="gene ID" value="ALUE_0002206001"/>
</dbReference>
<keyword evidence="1" id="KW-1185">Reference proteome</keyword>